<dbReference type="RefSeq" id="WP_157857739.1">
    <property type="nucleotide sequence ID" value="NZ_LGSS01000022.1"/>
</dbReference>
<comment type="caution">
    <text evidence="1">The sequence shown here is derived from an EMBL/GenBank/DDBJ whole genome shotgun (WGS) entry which is preliminary data.</text>
</comment>
<dbReference type="STRING" id="1503.CLPU_22c00030"/>
<sequence length="46" mass="5625">MTEIRCKWCNKLLGTTDYKERFEIEILCPKCKHKYRYRIEAQEAQG</sequence>
<proteinExistence type="predicted"/>
<gene>
    <name evidence="1" type="primary">com</name>
    <name evidence="1" type="ORF">CLPU_22c00030</name>
</gene>
<dbReference type="OrthoDB" id="2066462at2"/>
<dbReference type="Proteomes" id="UP000037267">
    <property type="component" value="Unassembled WGS sequence"/>
</dbReference>
<accession>A0A0L0W6R3</accession>
<protein>
    <submittedName>
        <fullName evidence="1">Mu-like prophage protein Com</fullName>
    </submittedName>
</protein>
<name>A0A0L0W6R3_GOTPU</name>
<dbReference type="EMBL" id="LGSS01000022">
    <property type="protein sequence ID" value="KNF07151.1"/>
    <property type="molecule type" value="Genomic_DNA"/>
</dbReference>
<organism evidence="1 2">
    <name type="scientific">Gottschalkia purinilytica</name>
    <name type="common">Clostridium purinilyticum</name>
    <dbReference type="NCBI Taxonomy" id="1503"/>
    <lineage>
        <taxon>Bacteria</taxon>
        <taxon>Bacillati</taxon>
        <taxon>Bacillota</taxon>
        <taxon>Tissierellia</taxon>
        <taxon>Tissierellales</taxon>
        <taxon>Gottschalkiaceae</taxon>
        <taxon>Gottschalkia</taxon>
    </lineage>
</organism>
<keyword evidence="2" id="KW-1185">Reference proteome</keyword>
<evidence type="ECO:0000313" key="1">
    <source>
        <dbReference type="EMBL" id="KNF07151.1"/>
    </source>
</evidence>
<dbReference type="AlphaFoldDB" id="A0A0L0W6R3"/>
<evidence type="ECO:0000313" key="2">
    <source>
        <dbReference type="Proteomes" id="UP000037267"/>
    </source>
</evidence>
<reference evidence="2" key="1">
    <citation type="submission" date="2015-07" db="EMBL/GenBank/DDBJ databases">
        <title>Draft genome sequence of the purine-degrading Gottschalkia purinilyticum DSM 1384 (formerly Clostridium purinilyticum).</title>
        <authorList>
            <person name="Poehlein A."/>
            <person name="Schiel-Bengelsdorf B."/>
            <person name="Bengelsdorf F.R."/>
            <person name="Daniel R."/>
            <person name="Duerre P."/>
        </authorList>
    </citation>
    <scope>NUCLEOTIDE SEQUENCE [LARGE SCALE GENOMIC DNA]</scope>
    <source>
        <strain evidence="2">DSM 1384</strain>
    </source>
</reference>